<evidence type="ECO:0000256" key="3">
    <source>
        <dbReference type="ARBA" id="ARBA00022763"/>
    </source>
</evidence>
<protein>
    <recommendedName>
        <fullName evidence="8">Abasic site processing protein</fullName>
        <ecNumber evidence="8">3.4.-.-</ecNumber>
    </recommendedName>
</protein>
<dbReference type="EMBL" id="JBHSED010000010">
    <property type="protein sequence ID" value="MFC4303240.1"/>
    <property type="molecule type" value="Genomic_DNA"/>
</dbReference>
<gene>
    <name evidence="9" type="ORF">ACFO1S_07220</name>
</gene>
<keyword evidence="5" id="KW-0190">Covalent protein-DNA linkage</keyword>
<dbReference type="InterPro" id="IPR003738">
    <property type="entry name" value="SRAP"/>
</dbReference>
<proteinExistence type="inferred from homology"/>
<name>A0ABV8S889_9BACL</name>
<dbReference type="Gene3D" id="3.90.1680.10">
    <property type="entry name" value="SOS response associated peptidase-like"/>
    <property type="match status" value="1"/>
</dbReference>
<evidence type="ECO:0000256" key="8">
    <source>
        <dbReference type="RuleBase" id="RU364100"/>
    </source>
</evidence>
<sequence length="233" mass="26333">MCGRFTIAVTLEELMLRYLIETPSGRFHLPRYNVAPMQNVAAVIHDGEKNRLGELRWGLVPSWASDDKIGSKMINARAETLLEKNAFKALVRRKRALIPSDGFYEWKKSGTSKQPMRITLKDGSLFSMAGLYDTWTAPDGRKISTCTIITTAPNSLMADIHDRMPVILRPEDEADWLGRDNDDLDRLMSMLRPHPAENMRAYPVSPIVGNVRNDEPECIKELPSPPVQSLIEN</sequence>
<keyword evidence="10" id="KW-1185">Reference proteome</keyword>
<evidence type="ECO:0000256" key="4">
    <source>
        <dbReference type="ARBA" id="ARBA00022801"/>
    </source>
</evidence>
<dbReference type="PANTHER" id="PTHR13604">
    <property type="entry name" value="DC12-RELATED"/>
    <property type="match status" value="1"/>
</dbReference>
<evidence type="ECO:0000256" key="5">
    <source>
        <dbReference type="ARBA" id="ARBA00023124"/>
    </source>
</evidence>
<comment type="caution">
    <text evidence="9">The sequence shown here is derived from an EMBL/GenBank/DDBJ whole genome shotgun (WGS) entry which is preliminary data.</text>
</comment>
<dbReference type="PANTHER" id="PTHR13604:SF0">
    <property type="entry name" value="ABASIC SITE PROCESSING PROTEIN HMCES"/>
    <property type="match status" value="1"/>
</dbReference>
<keyword evidence="6" id="KW-0238">DNA-binding</keyword>
<comment type="similarity">
    <text evidence="1 8">Belongs to the SOS response-associated peptidase family.</text>
</comment>
<dbReference type="GO" id="GO:0016787">
    <property type="term" value="F:hydrolase activity"/>
    <property type="evidence" value="ECO:0007669"/>
    <property type="project" value="UniProtKB-KW"/>
</dbReference>
<evidence type="ECO:0000313" key="10">
    <source>
        <dbReference type="Proteomes" id="UP001595755"/>
    </source>
</evidence>
<dbReference type="Proteomes" id="UP001595755">
    <property type="component" value="Unassembled WGS sequence"/>
</dbReference>
<evidence type="ECO:0000256" key="7">
    <source>
        <dbReference type="ARBA" id="ARBA00023239"/>
    </source>
</evidence>
<keyword evidence="3" id="KW-0227">DNA damage</keyword>
<dbReference type="RefSeq" id="WP_204605135.1">
    <property type="nucleotide sequence ID" value="NZ_JBHSED010000010.1"/>
</dbReference>
<accession>A0ABV8S889</accession>
<evidence type="ECO:0000256" key="6">
    <source>
        <dbReference type="ARBA" id="ARBA00023125"/>
    </source>
</evidence>
<keyword evidence="7" id="KW-0456">Lyase</keyword>
<evidence type="ECO:0000256" key="1">
    <source>
        <dbReference type="ARBA" id="ARBA00008136"/>
    </source>
</evidence>
<evidence type="ECO:0000256" key="2">
    <source>
        <dbReference type="ARBA" id="ARBA00022670"/>
    </source>
</evidence>
<evidence type="ECO:0000313" key="9">
    <source>
        <dbReference type="EMBL" id="MFC4303240.1"/>
    </source>
</evidence>
<dbReference type="InterPro" id="IPR036590">
    <property type="entry name" value="SRAP-like"/>
</dbReference>
<dbReference type="SUPFAM" id="SSF143081">
    <property type="entry name" value="BB1717-like"/>
    <property type="match status" value="1"/>
</dbReference>
<organism evidence="9 10">
    <name type="scientific">Cohnella boryungensis</name>
    <dbReference type="NCBI Taxonomy" id="768479"/>
    <lineage>
        <taxon>Bacteria</taxon>
        <taxon>Bacillati</taxon>
        <taxon>Bacillota</taxon>
        <taxon>Bacilli</taxon>
        <taxon>Bacillales</taxon>
        <taxon>Paenibacillaceae</taxon>
        <taxon>Cohnella</taxon>
    </lineage>
</organism>
<keyword evidence="2 8" id="KW-0645">Protease</keyword>
<dbReference type="EC" id="3.4.-.-" evidence="8"/>
<dbReference type="Pfam" id="PF02586">
    <property type="entry name" value="SRAP"/>
    <property type="match status" value="1"/>
</dbReference>
<reference evidence="10" key="1">
    <citation type="journal article" date="2019" name="Int. J. Syst. Evol. Microbiol.">
        <title>The Global Catalogue of Microorganisms (GCM) 10K type strain sequencing project: providing services to taxonomists for standard genome sequencing and annotation.</title>
        <authorList>
            <consortium name="The Broad Institute Genomics Platform"/>
            <consortium name="The Broad Institute Genome Sequencing Center for Infectious Disease"/>
            <person name="Wu L."/>
            <person name="Ma J."/>
        </authorList>
    </citation>
    <scope>NUCLEOTIDE SEQUENCE [LARGE SCALE GENOMIC DNA]</scope>
    <source>
        <strain evidence="10">CGMCC 4.1641</strain>
    </source>
</reference>
<keyword evidence="4 8" id="KW-0378">Hydrolase</keyword>